<dbReference type="AlphaFoldDB" id="X0YR47"/>
<organism evidence="1">
    <name type="scientific">marine sediment metagenome</name>
    <dbReference type="NCBI Taxonomy" id="412755"/>
    <lineage>
        <taxon>unclassified sequences</taxon>
        <taxon>metagenomes</taxon>
        <taxon>ecological metagenomes</taxon>
    </lineage>
</organism>
<protein>
    <submittedName>
        <fullName evidence="1">Uncharacterized protein</fullName>
    </submittedName>
</protein>
<dbReference type="EMBL" id="BARS01043394">
    <property type="protein sequence ID" value="GAG39186.1"/>
    <property type="molecule type" value="Genomic_DNA"/>
</dbReference>
<feature type="non-terminal residue" evidence="1">
    <location>
        <position position="250"/>
    </location>
</feature>
<proteinExistence type="predicted"/>
<accession>X0YR47</accession>
<comment type="caution">
    <text evidence="1">The sequence shown here is derived from an EMBL/GenBank/DDBJ whole genome shotgun (WGS) entry which is preliminary data.</text>
</comment>
<evidence type="ECO:0000313" key="1">
    <source>
        <dbReference type="EMBL" id="GAG39186.1"/>
    </source>
</evidence>
<feature type="non-terminal residue" evidence="1">
    <location>
        <position position="1"/>
    </location>
</feature>
<gene>
    <name evidence="1" type="ORF">S01H1_65703</name>
</gene>
<reference evidence="1" key="1">
    <citation type="journal article" date="2014" name="Front. Microbiol.">
        <title>High frequency of phylogenetically diverse reductive dehalogenase-homologous genes in deep subseafloor sedimentary metagenomes.</title>
        <authorList>
            <person name="Kawai M."/>
            <person name="Futagami T."/>
            <person name="Toyoda A."/>
            <person name="Takaki Y."/>
            <person name="Nishi S."/>
            <person name="Hori S."/>
            <person name="Arai W."/>
            <person name="Tsubouchi T."/>
            <person name="Morono Y."/>
            <person name="Uchiyama I."/>
            <person name="Ito T."/>
            <person name="Fujiyama A."/>
            <person name="Inagaki F."/>
            <person name="Takami H."/>
        </authorList>
    </citation>
    <scope>NUCLEOTIDE SEQUENCE</scope>
    <source>
        <strain evidence="1">Expedition CK06-06</strain>
    </source>
</reference>
<name>X0YR47_9ZZZZ</name>
<sequence length="250" mass="28849">QEELLALDKQYKQAQKERVAYTEEHQRVLGLVTYYINHYGSSGRGVYQSLETALLFALRSSRGGDGSHCQRALELWNAFKYTIVDFPNEILQKELEQKEETEDINQYVSIWRHRIRLACAGKPMTFAKTVLRLAALLFASANAIAARQVLDDGAALALLYIESAKSVSDLQSKELEELKLVWKKQQEQDEKKHAEADALIEERLKGKTDAEKLKVKQVQELWRKTEVEKKQAQFEVVLRDRAIKQRQQKT</sequence>